<dbReference type="STRING" id="98765.A0A2R6P2G4"/>
<gene>
    <name evidence="2" type="ORF">PHLCEN_2v5573</name>
</gene>
<name>A0A2R6P2G4_9APHY</name>
<proteinExistence type="predicted"/>
<feature type="transmembrane region" description="Helical" evidence="1">
    <location>
        <begin position="18"/>
        <end position="41"/>
    </location>
</feature>
<keyword evidence="3" id="KW-1185">Reference proteome</keyword>
<sequence length="63" mass="7111">MACYILKQLASDDPARHYWIIVLCTGEIYGGWVVVPLGLMVDSYSHIAKSLRSVQAKERSKKD</sequence>
<keyword evidence="1" id="KW-0472">Membrane</keyword>
<keyword evidence="1" id="KW-1133">Transmembrane helix</keyword>
<organism evidence="2 3">
    <name type="scientific">Hermanssonia centrifuga</name>
    <dbReference type="NCBI Taxonomy" id="98765"/>
    <lineage>
        <taxon>Eukaryota</taxon>
        <taxon>Fungi</taxon>
        <taxon>Dikarya</taxon>
        <taxon>Basidiomycota</taxon>
        <taxon>Agaricomycotina</taxon>
        <taxon>Agaricomycetes</taxon>
        <taxon>Polyporales</taxon>
        <taxon>Meruliaceae</taxon>
        <taxon>Hermanssonia</taxon>
    </lineage>
</organism>
<protein>
    <submittedName>
        <fullName evidence="2">Uncharacterized protein</fullName>
    </submittedName>
</protein>
<evidence type="ECO:0000313" key="2">
    <source>
        <dbReference type="EMBL" id="PSR83864.1"/>
    </source>
</evidence>
<reference evidence="2 3" key="1">
    <citation type="submission" date="2018-02" db="EMBL/GenBank/DDBJ databases">
        <title>Genome sequence of the basidiomycete white-rot fungus Phlebia centrifuga.</title>
        <authorList>
            <person name="Granchi Z."/>
            <person name="Peng M."/>
            <person name="de Vries R.P."/>
            <person name="Hilden K."/>
            <person name="Makela M.R."/>
            <person name="Grigoriev I."/>
            <person name="Riley R."/>
        </authorList>
    </citation>
    <scope>NUCLEOTIDE SEQUENCE [LARGE SCALE GENOMIC DNA]</scope>
    <source>
        <strain evidence="2 3">FBCC195</strain>
    </source>
</reference>
<dbReference type="AlphaFoldDB" id="A0A2R6P2G4"/>
<keyword evidence="1" id="KW-0812">Transmembrane</keyword>
<evidence type="ECO:0000256" key="1">
    <source>
        <dbReference type="SAM" id="Phobius"/>
    </source>
</evidence>
<dbReference type="OrthoDB" id="58557at2759"/>
<comment type="caution">
    <text evidence="2">The sequence shown here is derived from an EMBL/GenBank/DDBJ whole genome shotgun (WGS) entry which is preliminary data.</text>
</comment>
<evidence type="ECO:0000313" key="3">
    <source>
        <dbReference type="Proteomes" id="UP000186601"/>
    </source>
</evidence>
<dbReference type="Proteomes" id="UP000186601">
    <property type="component" value="Unassembled WGS sequence"/>
</dbReference>
<accession>A0A2R6P2G4</accession>
<dbReference type="EMBL" id="MLYV02000550">
    <property type="protein sequence ID" value="PSR83864.1"/>
    <property type="molecule type" value="Genomic_DNA"/>
</dbReference>